<protein>
    <recommendedName>
        <fullName evidence="3">Beta-lactamase-related domain-containing protein</fullName>
    </recommendedName>
</protein>
<dbReference type="RefSeq" id="WP_221519757.1">
    <property type="nucleotide sequence ID" value="NZ_JACHMB010000001.1"/>
</dbReference>
<dbReference type="AlphaFoldDB" id="A0A7W9LFC0"/>
<evidence type="ECO:0000313" key="2">
    <source>
        <dbReference type="Proteomes" id="UP000579153"/>
    </source>
</evidence>
<organism evidence="1 2">
    <name type="scientific">Nonomuraea jabiensis</name>
    <dbReference type="NCBI Taxonomy" id="882448"/>
    <lineage>
        <taxon>Bacteria</taxon>
        <taxon>Bacillati</taxon>
        <taxon>Actinomycetota</taxon>
        <taxon>Actinomycetes</taxon>
        <taxon>Streptosporangiales</taxon>
        <taxon>Streptosporangiaceae</taxon>
        <taxon>Nonomuraea</taxon>
    </lineage>
</organism>
<keyword evidence="2" id="KW-1185">Reference proteome</keyword>
<dbReference type="Proteomes" id="UP000579153">
    <property type="component" value="Unassembled WGS sequence"/>
</dbReference>
<accession>A0A7W9LFC0</accession>
<sequence length="77" mass="8124">MPGPHAHGYASYNGKIVDATRMNPSLDSAYGHSGGTFGYLTYALRSDSGRMLVISANPYPGNAPADTLRQALTATFC</sequence>
<evidence type="ECO:0000313" key="1">
    <source>
        <dbReference type="EMBL" id="MBB5781603.1"/>
    </source>
</evidence>
<dbReference type="EMBL" id="JACHMB010000001">
    <property type="protein sequence ID" value="MBB5781603.1"/>
    <property type="molecule type" value="Genomic_DNA"/>
</dbReference>
<gene>
    <name evidence="1" type="ORF">HD596_008359</name>
</gene>
<proteinExistence type="predicted"/>
<comment type="caution">
    <text evidence="1">The sequence shown here is derived from an EMBL/GenBank/DDBJ whole genome shotgun (WGS) entry which is preliminary data.</text>
</comment>
<name>A0A7W9LFC0_9ACTN</name>
<reference evidence="1 2" key="1">
    <citation type="submission" date="2020-08" db="EMBL/GenBank/DDBJ databases">
        <title>Sequencing the genomes of 1000 actinobacteria strains.</title>
        <authorList>
            <person name="Klenk H.-P."/>
        </authorList>
    </citation>
    <scope>NUCLEOTIDE SEQUENCE [LARGE SCALE GENOMIC DNA]</scope>
    <source>
        <strain evidence="1 2">DSM 45507</strain>
    </source>
</reference>
<evidence type="ECO:0008006" key="3">
    <source>
        <dbReference type="Google" id="ProtNLM"/>
    </source>
</evidence>